<dbReference type="Proteomes" id="UP000316292">
    <property type="component" value="Unassembled WGS sequence"/>
</dbReference>
<reference evidence="1 2" key="1">
    <citation type="journal article" date="2019" name="Nat. Microbiol.">
        <title>Mediterranean grassland soil C-N compound turnover is dependent on rainfall and depth, and is mediated by genomically divergent microorganisms.</title>
        <authorList>
            <person name="Diamond S."/>
            <person name="Andeer P.F."/>
            <person name="Li Z."/>
            <person name="Crits-Christoph A."/>
            <person name="Burstein D."/>
            <person name="Anantharaman K."/>
            <person name="Lane K.R."/>
            <person name="Thomas B.C."/>
            <person name="Pan C."/>
            <person name="Northen T.R."/>
            <person name="Banfield J.F."/>
        </authorList>
    </citation>
    <scope>NUCLEOTIDE SEQUENCE [LARGE SCALE GENOMIC DNA]</scope>
    <source>
        <strain evidence="1">WS_1</strain>
    </source>
</reference>
<protein>
    <submittedName>
        <fullName evidence="1">Uncharacterized protein</fullName>
    </submittedName>
</protein>
<comment type="caution">
    <text evidence="1">The sequence shown here is derived from an EMBL/GenBank/DDBJ whole genome shotgun (WGS) entry which is preliminary data.</text>
</comment>
<name>A0A538S864_UNCEI</name>
<organism evidence="1 2">
    <name type="scientific">Eiseniibacteriota bacterium</name>
    <dbReference type="NCBI Taxonomy" id="2212470"/>
    <lineage>
        <taxon>Bacteria</taxon>
        <taxon>Candidatus Eiseniibacteriota</taxon>
    </lineage>
</organism>
<sequence>MRLTISRMAVSSPPGVSSTITTASRFSRSARSMAWEITCAEMGWIAPSTVITSTTGLSFAEMVAFGVRAGRRGLAAVSVRSATPATNNPTVYREGFIARSGETGP</sequence>
<evidence type="ECO:0000313" key="1">
    <source>
        <dbReference type="EMBL" id="TMQ47578.1"/>
    </source>
</evidence>
<gene>
    <name evidence="1" type="ORF">E6K71_09565</name>
</gene>
<proteinExistence type="predicted"/>
<dbReference type="AlphaFoldDB" id="A0A538S864"/>
<evidence type="ECO:0000313" key="2">
    <source>
        <dbReference type="Proteomes" id="UP000316292"/>
    </source>
</evidence>
<dbReference type="EMBL" id="VBOR01000105">
    <property type="protein sequence ID" value="TMQ47578.1"/>
    <property type="molecule type" value="Genomic_DNA"/>
</dbReference>
<accession>A0A538S864</accession>